<keyword evidence="2" id="KW-0547">Nucleotide-binding</keyword>
<dbReference type="GO" id="GO:0022857">
    <property type="term" value="F:transmembrane transporter activity"/>
    <property type="evidence" value="ECO:0007669"/>
    <property type="project" value="TreeGrafter"/>
</dbReference>
<keyword evidence="3 5" id="KW-0067">ATP-binding</keyword>
<keyword evidence="1" id="KW-0472">Membrane</keyword>
<name>A0A9D1LDN3_9BURK</name>
<dbReference type="SMART" id="SM00382">
    <property type="entry name" value="AAA"/>
    <property type="match status" value="1"/>
</dbReference>
<evidence type="ECO:0000256" key="3">
    <source>
        <dbReference type="ARBA" id="ARBA00022840"/>
    </source>
</evidence>
<organism evidence="5 6">
    <name type="scientific">Candidatus Aphodousia faecigallinarum</name>
    <dbReference type="NCBI Taxonomy" id="2840677"/>
    <lineage>
        <taxon>Bacteria</taxon>
        <taxon>Pseudomonadati</taxon>
        <taxon>Pseudomonadota</taxon>
        <taxon>Betaproteobacteria</taxon>
        <taxon>Burkholderiales</taxon>
        <taxon>Sutterellaceae</taxon>
        <taxon>Sutterellaceae incertae sedis</taxon>
        <taxon>Candidatus Aphodousia</taxon>
    </lineage>
</organism>
<comment type="caution">
    <text evidence="5">The sequence shown here is derived from an EMBL/GenBank/DDBJ whole genome shotgun (WGS) entry which is preliminary data.</text>
</comment>
<evidence type="ECO:0000256" key="2">
    <source>
        <dbReference type="ARBA" id="ARBA00022741"/>
    </source>
</evidence>
<dbReference type="GO" id="GO:0005886">
    <property type="term" value="C:plasma membrane"/>
    <property type="evidence" value="ECO:0007669"/>
    <property type="project" value="TreeGrafter"/>
</dbReference>
<gene>
    <name evidence="5" type="ORF">IAC56_00645</name>
</gene>
<evidence type="ECO:0000313" key="5">
    <source>
        <dbReference type="EMBL" id="HIU36778.1"/>
    </source>
</evidence>
<keyword evidence="1" id="KW-1003">Cell membrane</keyword>
<protein>
    <submittedName>
        <fullName evidence="5">ATP-binding cassette domain-containing protein</fullName>
    </submittedName>
</protein>
<dbReference type="PANTHER" id="PTHR24220">
    <property type="entry name" value="IMPORT ATP-BINDING PROTEIN"/>
    <property type="match status" value="1"/>
</dbReference>
<dbReference type="Proteomes" id="UP000824083">
    <property type="component" value="Unassembled WGS sequence"/>
</dbReference>
<evidence type="ECO:0000259" key="4">
    <source>
        <dbReference type="PROSITE" id="PS50893"/>
    </source>
</evidence>
<dbReference type="SUPFAM" id="SSF52540">
    <property type="entry name" value="P-loop containing nucleoside triphosphate hydrolases"/>
    <property type="match status" value="1"/>
</dbReference>
<dbReference type="PANTHER" id="PTHR24220:SF659">
    <property type="entry name" value="TRANSPORTER, PUTATIVE-RELATED"/>
    <property type="match status" value="1"/>
</dbReference>
<proteinExistence type="predicted"/>
<dbReference type="PROSITE" id="PS50893">
    <property type="entry name" value="ABC_TRANSPORTER_2"/>
    <property type="match status" value="1"/>
</dbReference>
<dbReference type="GO" id="GO:0005524">
    <property type="term" value="F:ATP binding"/>
    <property type="evidence" value="ECO:0007669"/>
    <property type="project" value="UniProtKB-KW"/>
</dbReference>
<accession>A0A9D1LDN3</accession>
<reference evidence="5" key="2">
    <citation type="journal article" date="2021" name="PeerJ">
        <title>Extensive microbial diversity within the chicken gut microbiome revealed by metagenomics and culture.</title>
        <authorList>
            <person name="Gilroy R."/>
            <person name="Ravi A."/>
            <person name="Getino M."/>
            <person name="Pursley I."/>
            <person name="Horton D.L."/>
            <person name="Alikhan N.F."/>
            <person name="Baker D."/>
            <person name="Gharbi K."/>
            <person name="Hall N."/>
            <person name="Watson M."/>
            <person name="Adriaenssens E.M."/>
            <person name="Foster-Nyarko E."/>
            <person name="Jarju S."/>
            <person name="Secka A."/>
            <person name="Antonio M."/>
            <person name="Oren A."/>
            <person name="Chaudhuri R.R."/>
            <person name="La Ragione R."/>
            <person name="Hildebrand F."/>
            <person name="Pallen M.J."/>
        </authorList>
    </citation>
    <scope>NUCLEOTIDE SEQUENCE</scope>
    <source>
        <strain evidence="5">7463</strain>
    </source>
</reference>
<feature type="domain" description="ABC transporter" evidence="4">
    <location>
        <begin position="8"/>
        <end position="228"/>
    </location>
</feature>
<dbReference type="InterPro" id="IPR015854">
    <property type="entry name" value="ABC_transpr_LolD-like"/>
</dbReference>
<dbReference type="Pfam" id="PF00005">
    <property type="entry name" value="ABC_tran"/>
    <property type="match status" value="1"/>
</dbReference>
<dbReference type="Gene3D" id="3.40.50.300">
    <property type="entry name" value="P-loop containing nucleotide triphosphate hydrolases"/>
    <property type="match status" value="1"/>
</dbReference>
<dbReference type="AlphaFoldDB" id="A0A9D1LDN3"/>
<dbReference type="InterPro" id="IPR003439">
    <property type="entry name" value="ABC_transporter-like_ATP-bd"/>
</dbReference>
<dbReference type="EMBL" id="DVMY01000017">
    <property type="protein sequence ID" value="HIU36778.1"/>
    <property type="molecule type" value="Genomic_DNA"/>
</dbReference>
<evidence type="ECO:0000256" key="1">
    <source>
        <dbReference type="ARBA" id="ARBA00022475"/>
    </source>
</evidence>
<evidence type="ECO:0000313" key="6">
    <source>
        <dbReference type="Proteomes" id="UP000824083"/>
    </source>
</evidence>
<dbReference type="GO" id="GO:0016887">
    <property type="term" value="F:ATP hydrolysis activity"/>
    <property type="evidence" value="ECO:0007669"/>
    <property type="project" value="InterPro"/>
</dbReference>
<dbReference type="InterPro" id="IPR003593">
    <property type="entry name" value="AAA+_ATPase"/>
</dbReference>
<sequence>MSKPGFDLQVEGLSYCVKDGASARTILSVEHLLIGAGEVLGLRGASGSGKSTFLKLISGIVTPQEGTIVWGGECLNKMSESQRDDWRGKNCGFLFQDFRLFGALSALDNVLLPLTFRGRISAQDRVRAEELLRQCGVPAQTQASLLSRGEMQRTALVRVLISSPKVILADEPTASLDFSNAMRVMEALIDAAFHLKATLLVVTHDSQMLKRFDRVLTIENGTIREPGL</sequence>
<dbReference type="InterPro" id="IPR027417">
    <property type="entry name" value="P-loop_NTPase"/>
</dbReference>
<reference evidence="5" key="1">
    <citation type="submission" date="2020-10" db="EMBL/GenBank/DDBJ databases">
        <authorList>
            <person name="Gilroy R."/>
        </authorList>
    </citation>
    <scope>NUCLEOTIDE SEQUENCE</scope>
    <source>
        <strain evidence="5">7463</strain>
    </source>
</reference>